<dbReference type="PRINTS" id="PR00344">
    <property type="entry name" value="BCTRLSENSOR"/>
</dbReference>
<evidence type="ECO:0000256" key="3">
    <source>
        <dbReference type="ARBA" id="ARBA00022553"/>
    </source>
</evidence>
<dbReference type="InterPro" id="IPR003594">
    <property type="entry name" value="HATPase_dom"/>
</dbReference>
<dbReference type="InterPro" id="IPR005467">
    <property type="entry name" value="His_kinase_dom"/>
</dbReference>
<evidence type="ECO:0000256" key="5">
    <source>
        <dbReference type="ARBA" id="ARBA00022777"/>
    </source>
</evidence>
<dbReference type="InterPro" id="IPR011006">
    <property type="entry name" value="CheY-like_superfamily"/>
</dbReference>
<dbReference type="InterPro" id="IPR036890">
    <property type="entry name" value="HATPase_C_sf"/>
</dbReference>
<dbReference type="EC" id="2.7.13.3" evidence="2"/>
<keyword evidence="5" id="KW-0418">Kinase</keyword>
<keyword evidence="9" id="KW-0614">Plasmid</keyword>
<dbReference type="SMART" id="SM00448">
    <property type="entry name" value="REC"/>
    <property type="match status" value="1"/>
</dbReference>
<dbReference type="PANTHER" id="PTHR43065">
    <property type="entry name" value="SENSOR HISTIDINE KINASE"/>
    <property type="match status" value="1"/>
</dbReference>
<dbReference type="PANTHER" id="PTHR43065:SF49">
    <property type="entry name" value="HISTIDINE KINASE"/>
    <property type="match status" value="1"/>
</dbReference>
<dbReference type="Gene3D" id="3.40.50.2300">
    <property type="match status" value="1"/>
</dbReference>
<dbReference type="Pfam" id="PF00512">
    <property type="entry name" value="HisKA"/>
    <property type="match status" value="1"/>
</dbReference>
<dbReference type="SUPFAM" id="SSF55781">
    <property type="entry name" value="GAF domain-like"/>
    <property type="match status" value="1"/>
</dbReference>
<dbReference type="Proteomes" id="UP001220395">
    <property type="component" value="Plasmid unnamed2"/>
</dbReference>
<evidence type="ECO:0000313" key="10">
    <source>
        <dbReference type="Proteomes" id="UP001220395"/>
    </source>
</evidence>
<dbReference type="Gene3D" id="3.30.565.10">
    <property type="entry name" value="Histidine kinase-like ATPase, C-terminal domain"/>
    <property type="match status" value="1"/>
</dbReference>
<feature type="modified residue" description="4-aspartylphosphate" evidence="6">
    <location>
        <position position="533"/>
    </location>
</feature>
<dbReference type="EMBL" id="CP117413">
    <property type="protein sequence ID" value="WCT75813.1"/>
    <property type="molecule type" value="Genomic_DNA"/>
</dbReference>
<dbReference type="SMART" id="SM00065">
    <property type="entry name" value="GAF"/>
    <property type="match status" value="1"/>
</dbReference>
<evidence type="ECO:0000256" key="4">
    <source>
        <dbReference type="ARBA" id="ARBA00022679"/>
    </source>
</evidence>
<gene>
    <name evidence="9" type="ORF">PQ455_20135</name>
</gene>
<keyword evidence="3 6" id="KW-0597">Phosphoprotein</keyword>
<dbReference type="Pfam" id="PF02518">
    <property type="entry name" value="HATPase_c"/>
    <property type="match status" value="1"/>
</dbReference>
<evidence type="ECO:0000259" key="7">
    <source>
        <dbReference type="PROSITE" id="PS50109"/>
    </source>
</evidence>
<feature type="domain" description="Response regulatory" evidence="8">
    <location>
        <begin position="482"/>
        <end position="595"/>
    </location>
</feature>
<dbReference type="Gene3D" id="3.30.450.40">
    <property type="match status" value="1"/>
</dbReference>
<organism evidence="9 10">
    <name type="scientific">Sphingomonas naphthae</name>
    <dbReference type="NCBI Taxonomy" id="1813468"/>
    <lineage>
        <taxon>Bacteria</taxon>
        <taxon>Pseudomonadati</taxon>
        <taxon>Pseudomonadota</taxon>
        <taxon>Alphaproteobacteria</taxon>
        <taxon>Sphingomonadales</taxon>
        <taxon>Sphingomonadaceae</taxon>
        <taxon>Sphingomonas</taxon>
    </lineage>
</organism>
<dbReference type="PROSITE" id="PS50110">
    <property type="entry name" value="RESPONSE_REGULATORY"/>
    <property type="match status" value="1"/>
</dbReference>
<reference evidence="9 10" key="1">
    <citation type="submission" date="2023-02" db="EMBL/GenBank/DDBJ databases">
        <title>Genome sequence of Sphingomonas naphthae.</title>
        <authorList>
            <person name="Kim S."/>
            <person name="Heo J."/>
            <person name="Kwon S.-W."/>
        </authorList>
    </citation>
    <scope>NUCLEOTIDE SEQUENCE [LARGE SCALE GENOMIC DNA]</scope>
    <source>
        <strain evidence="9 10">KACC 18716</strain>
        <plasmid evidence="9 10">unnamed2</plasmid>
    </source>
</reference>
<keyword evidence="4" id="KW-0808">Transferase</keyword>
<proteinExistence type="predicted"/>
<geneLocation type="plasmid" evidence="9 10">
    <name>unnamed2</name>
</geneLocation>
<accession>A0ABY7TRG2</accession>
<dbReference type="SUPFAM" id="SSF47384">
    <property type="entry name" value="Homodimeric domain of signal transducing histidine kinase"/>
    <property type="match status" value="1"/>
</dbReference>
<dbReference type="InterPro" id="IPR036097">
    <property type="entry name" value="HisK_dim/P_sf"/>
</dbReference>
<dbReference type="Pfam" id="PF01590">
    <property type="entry name" value="GAF"/>
    <property type="match status" value="1"/>
</dbReference>
<dbReference type="PROSITE" id="PS50109">
    <property type="entry name" value="HIS_KIN"/>
    <property type="match status" value="1"/>
</dbReference>
<evidence type="ECO:0000256" key="6">
    <source>
        <dbReference type="PROSITE-ProRule" id="PRU00169"/>
    </source>
</evidence>
<comment type="catalytic activity">
    <reaction evidence="1">
        <text>ATP + protein L-histidine = ADP + protein N-phospho-L-histidine.</text>
        <dbReference type="EC" id="2.7.13.3"/>
    </reaction>
</comment>
<dbReference type="InterPro" id="IPR003018">
    <property type="entry name" value="GAF"/>
</dbReference>
<evidence type="ECO:0000256" key="1">
    <source>
        <dbReference type="ARBA" id="ARBA00000085"/>
    </source>
</evidence>
<dbReference type="SMART" id="SM00387">
    <property type="entry name" value="HATPase_c"/>
    <property type="match status" value="1"/>
</dbReference>
<dbReference type="InterPro" id="IPR004358">
    <property type="entry name" value="Sig_transdc_His_kin-like_C"/>
</dbReference>
<dbReference type="CDD" id="cd00082">
    <property type="entry name" value="HisKA"/>
    <property type="match status" value="1"/>
</dbReference>
<dbReference type="RefSeq" id="WP_273692114.1">
    <property type="nucleotide sequence ID" value="NZ_CP117413.1"/>
</dbReference>
<dbReference type="SUPFAM" id="SSF55874">
    <property type="entry name" value="ATPase domain of HSP90 chaperone/DNA topoisomerase II/histidine kinase"/>
    <property type="match status" value="1"/>
</dbReference>
<dbReference type="Gene3D" id="1.10.287.130">
    <property type="match status" value="1"/>
</dbReference>
<evidence type="ECO:0000256" key="2">
    <source>
        <dbReference type="ARBA" id="ARBA00012438"/>
    </source>
</evidence>
<dbReference type="InterPro" id="IPR029016">
    <property type="entry name" value="GAF-like_dom_sf"/>
</dbReference>
<name>A0ABY7TRG2_9SPHN</name>
<dbReference type="InterPro" id="IPR003661">
    <property type="entry name" value="HisK_dim/P_dom"/>
</dbReference>
<evidence type="ECO:0000313" key="9">
    <source>
        <dbReference type="EMBL" id="WCT75813.1"/>
    </source>
</evidence>
<dbReference type="SUPFAM" id="SSF52172">
    <property type="entry name" value="CheY-like"/>
    <property type="match status" value="1"/>
</dbReference>
<dbReference type="SMART" id="SM00388">
    <property type="entry name" value="HisKA"/>
    <property type="match status" value="1"/>
</dbReference>
<dbReference type="Pfam" id="PF00072">
    <property type="entry name" value="Response_reg"/>
    <property type="match status" value="1"/>
</dbReference>
<protein>
    <recommendedName>
        <fullName evidence="2">histidine kinase</fullName>
        <ecNumber evidence="2">2.7.13.3</ecNumber>
    </recommendedName>
</protein>
<feature type="domain" description="Histidine kinase" evidence="7">
    <location>
        <begin position="239"/>
        <end position="460"/>
    </location>
</feature>
<sequence>MLLEVEHMGLTAFVRRQGVRDVNTFGPQSQETLSYRDALVELNDQLLMTEEPGDLAYVAAEILGRAMGVSRAGYGTIDTVNETIDIERDWNAPGVNSIAGRLHFREHGSYIEDLKRGDTVLVTDARQDPRTAQTADVLIAINALSFINMPVTEMGRFVALLFVNHDDVRDWSPDDLAFMRDIAQRTRVAVERRRAELDLRELNASLEARVAERTRELEQAHEALRQSQKIEAIGQLTGGVAHDFNNLLTVIGGSADLLRRKNLSEEKRERYVDAIIDTVGRASKLTSQLLAFARRQTLKPETFDVGLNVLAVSEIVRTLAGSRVEVETDLHCDACFADADPSQFDAALINMAVNARDAMNGEGKLVISVHPVDAIPAIRAHPMRPGKFIAVSLADTGGGIAPDQLERVFEPFYTTKAVGHGTGLGLSQVFGFAKQSGGEIHVANEAGVGAVFTLFLPHVQAPDQPAIAVPMASGTSDGGGMRVLVVEDNAEVRLFATQTLEELGYHATAAPDGAAALAQLAQDARRFDIVFSDVVMPGMTGIELGQEIARLYPHLPVILASGYSHTLAEQGAFGFELLNKPYSMEQLSIVLRKTVRSGVGLTREAG</sequence>
<dbReference type="InterPro" id="IPR001789">
    <property type="entry name" value="Sig_transdc_resp-reg_receiver"/>
</dbReference>
<evidence type="ECO:0000259" key="8">
    <source>
        <dbReference type="PROSITE" id="PS50110"/>
    </source>
</evidence>
<keyword evidence="10" id="KW-1185">Reference proteome</keyword>